<comment type="pathway">
    <text evidence="1">Amino-acid biosynthesis; L-methionine biosynthesis via salvage pathway; S-methyl-5-thio-alpha-D-ribose 1-phosphate from S-methyl-5'-thioadenosine (hydrolase route): step 1/2.</text>
</comment>
<dbReference type="Proteomes" id="UP001596527">
    <property type="component" value="Unassembled WGS sequence"/>
</dbReference>
<organism evidence="7 8">
    <name type="scientific">Schaalia naturae</name>
    <dbReference type="NCBI Taxonomy" id="635203"/>
    <lineage>
        <taxon>Bacteria</taxon>
        <taxon>Bacillati</taxon>
        <taxon>Actinomycetota</taxon>
        <taxon>Actinomycetes</taxon>
        <taxon>Actinomycetales</taxon>
        <taxon>Actinomycetaceae</taxon>
        <taxon>Schaalia</taxon>
    </lineage>
</organism>
<dbReference type="EC" id="3.2.2.9" evidence="2"/>
<protein>
    <recommendedName>
        <fullName evidence="2">adenosylhomocysteine nucleosidase</fullName>
        <ecNumber evidence="2">3.2.2.9</ecNumber>
    </recommendedName>
</protein>
<keyword evidence="7" id="KW-0326">Glycosidase</keyword>
<comment type="caution">
    <text evidence="7">The sequence shown here is derived from an EMBL/GenBank/DDBJ whole genome shotgun (WGS) entry which is preliminary data.</text>
</comment>
<dbReference type="PANTHER" id="PTHR46832:SF1">
    <property type="entry name" value="5'-METHYLTHIOADENOSINE_S-ADENOSYLHOMOCYSTEINE NUCLEOSIDASE"/>
    <property type="match status" value="1"/>
</dbReference>
<evidence type="ECO:0000313" key="7">
    <source>
        <dbReference type="EMBL" id="MFC7581738.1"/>
    </source>
</evidence>
<dbReference type="GO" id="GO:0008782">
    <property type="term" value="F:adenosylhomocysteine nucleosidase activity"/>
    <property type="evidence" value="ECO:0007669"/>
    <property type="project" value="UniProtKB-EC"/>
</dbReference>
<evidence type="ECO:0000256" key="2">
    <source>
        <dbReference type="ARBA" id="ARBA00011974"/>
    </source>
</evidence>
<name>A0ABW2SQV4_9ACTO</name>
<evidence type="ECO:0000259" key="6">
    <source>
        <dbReference type="Pfam" id="PF01048"/>
    </source>
</evidence>
<keyword evidence="8" id="KW-1185">Reference proteome</keyword>
<evidence type="ECO:0000256" key="4">
    <source>
        <dbReference type="ARBA" id="ARBA00022801"/>
    </source>
</evidence>
<dbReference type="CDD" id="cd09008">
    <property type="entry name" value="MTAN"/>
    <property type="match status" value="1"/>
</dbReference>
<evidence type="ECO:0000256" key="3">
    <source>
        <dbReference type="ARBA" id="ARBA00022605"/>
    </source>
</evidence>
<dbReference type="PANTHER" id="PTHR46832">
    <property type="entry name" value="5'-METHYLTHIOADENOSINE/S-ADENOSYLHOMOCYSTEINE NUCLEOSIDASE"/>
    <property type="match status" value="1"/>
</dbReference>
<accession>A0ABW2SQV4</accession>
<keyword evidence="4 7" id="KW-0378">Hydrolase</keyword>
<proteinExistence type="predicted"/>
<evidence type="ECO:0000313" key="8">
    <source>
        <dbReference type="Proteomes" id="UP001596527"/>
    </source>
</evidence>
<dbReference type="RefSeq" id="WP_380975295.1">
    <property type="nucleotide sequence ID" value="NZ_JBHTEF010000001.1"/>
</dbReference>
<gene>
    <name evidence="7" type="primary">mtnN</name>
    <name evidence="7" type="ORF">ACFQWG_11080</name>
</gene>
<keyword evidence="5" id="KW-0486">Methionine biosynthesis</keyword>
<dbReference type="EMBL" id="JBHTEF010000001">
    <property type="protein sequence ID" value="MFC7581738.1"/>
    <property type="molecule type" value="Genomic_DNA"/>
</dbReference>
<dbReference type="Gene3D" id="3.40.50.1580">
    <property type="entry name" value="Nucleoside phosphorylase domain"/>
    <property type="match status" value="1"/>
</dbReference>
<dbReference type="InterPro" id="IPR035994">
    <property type="entry name" value="Nucleoside_phosphorylase_sf"/>
</dbReference>
<dbReference type="Pfam" id="PF01048">
    <property type="entry name" value="PNP_UDP_1"/>
    <property type="match status" value="1"/>
</dbReference>
<evidence type="ECO:0000256" key="1">
    <source>
        <dbReference type="ARBA" id="ARBA00004945"/>
    </source>
</evidence>
<dbReference type="SUPFAM" id="SSF53167">
    <property type="entry name" value="Purine and uridine phosphorylases"/>
    <property type="match status" value="1"/>
</dbReference>
<dbReference type="NCBIfam" id="TIGR01704">
    <property type="entry name" value="MTA_SAH-Nsdase"/>
    <property type="match status" value="1"/>
</dbReference>
<keyword evidence="3" id="KW-0028">Amino-acid biosynthesis</keyword>
<dbReference type="InterPro" id="IPR000845">
    <property type="entry name" value="Nucleoside_phosphorylase_d"/>
</dbReference>
<evidence type="ECO:0000256" key="5">
    <source>
        <dbReference type="ARBA" id="ARBA00023167"/>
    </source>
</evidence>
<reference evidence="8" key="1">
    <citation type="journal article" date="2019" name="Int. J. Syst. Evol. Microbiol.">
        <title>The Global Catalogue of Microorganisms (GCM) 10K type strain sequencing project: providing services to taxonomists for standard genome sequencing and annotation.</title>
        <authorList>
            <consortium name="The Broad Institute Genomics Platform"/>
            <consortium name="The Broad Institute Genome Sequencing Center for Infectious Disease"/>
            <person name="Wu L."/>
            <person name="Ma J."/>
        </authorList>
    </citation>
    <scope>NUCLEOTIDE SEQUENCE [LARGE SCALE GENOMIC DNA]</scope>
    <source>
        <strain evidence="8">CCUG 56698</strain>
    </source>
</reference>
<dbReference type="GO" id="GO:0008930">
    <property type="term" value="F:methylthioadenosine nucleosidase activity"/>
    <property type="evidence" value="ECO:0007669"/>
    <property type="project" value="UniProtKB-EC"/>
</dbReference>
<feature type="domain" description="Nucleoside phosphorylase" evidence="6">
    <location>
        <begin position="19"/>
        <end position="247"/>
    </location>
</feature>
<dbReference type="InterPro" id="IPR010049">
    <property type="entry name" value="MTA_SAH_Nsdase"/>
</dbReference>
<sequence>MSGIWTEAPSDGARPGVRAVIQCAMDVEAAPFLETLAPGAATREVGALGRRRQSFTAGELDGSTVLVVTAGIGLANAAAAAARALMMVDPGIVIAAGTTGGLGREVEVGDVIAGTATTFSSADATAFGYARGQIPQMPVDHRSDELTVRRAVDLGHRVGQTVRVGQVLSSDSFVTAANVGTTREEFPDALATDMETAAMAQVSWSVGVDWVSLRAVSDLCGPRADQDFHMDSARAARLSYQAVRAFLSL</sequence>